<dbReference type="EMBL" id="JARKNE010000011">
    <property type="protein sequence ID" value="KAK5782819.1"/>
    <property type="molecule type" value="Genomic_DNA"/>
</dbReference>
<comment type="caution">
    <text evidence="1">The sequence shown here is derived from an EMBL/GenBank/DDBJ whole genome shotgun (WGS) entry which is preliminary data.</text>
</comment>
<proteinExistence type="predicted"/>
<evidence type="ECO:0000313" key="1">
    <source>
        <dbReference type="EMBL" id="KAK5782819.1"/>
    </source>
</evidence>
<reference evidence="1 2" key="1">
    <citation type="submission" date="2023-03" db="EMBL/GenBank/DDBJ databases">
        <title>WGS of Gossypium arboreum.</title>
        <authorList>
            <person name="Yu D."/>
        </authorList>
    </citation>
    <scope>NUCLEOTIDE SEQUENCE [LARGE SCALE GENOMIC DNA]</scope>
    <source>
        <tissue evidence="1">Leaf</tissue>
    </source>
</reference>
<gene>
    <name evidence="1" type="ORF">PVK06_037324</name>
</gene>
<evidence type="ECO:0000313" key="2">
    <source>
        <dbReference type="Proteomes" id="UP001358586"/>
    </source>
</evidence>
<keyword evidence="2" id="KW-1185">Reference proteome</keyword>
<dbReference type="Proteomes" id="UP001358586">
    <property type="component" value="Chromosome 11"/>
</dbReference>
<dbReference type="PANTHER" id="PTHR47723:SF19">
    <property type="entry name" value="POLYNUCLEOTIDYL TRANSFERASE, RIBONUCLEASE H-LIKE SUPERFAMILY PROTEIN"/>
    <property type="match status" value="1"/>
</dbReference>
<evidence type="ECO:0008006" key="3">
    <source>
        <dbReference type="Google" id="ProtNLM"/>
    </source>
</evidence>
<accession>A0ABR0MZI7</accession>
<dbReference type="InterPro" id="IPR053151">
    <property type="entry name" value="RNase_H-like"/>
</dbReference>
<protein>
    <recommendedName>
        <fullName evidence="3">RNase H type-1 domain-containing protein</fullName>
    </recommendedName>
</protein>
<organism evidence="1 2">
    <name type="scientific">Gossypium arboreum</name>
    <name type="common">Tree cotton</name>
    <name type="synonym">Gossypium nanking</name>
    <dbReference type="NCBI Taxonomy" id="29729"/>
    <lineage>
        <taxon>Eukaryota</taxon>
        <taxon>Viridiplantae</taxon>
        <taxon>Streptophyta</taxon>
        <taxon>Embryophyta</taxon>
        <taxon>Tracheophyta</taxon>
        <taxon>Spermatophyta</taxon>
        <taxon>Magnoliopsida</taxon>
        <taxon>eudicotyledons</taxon>
        <taxon>Gunneridae</taxon>
        <taxon>Pentapetalae</taxon>
        <taxon>rosids</taxon>
        <taxon>malvids</taxon>
        <taxon>Malvales</taxon>
        <taxon>Malvaceae</taxon>
        <taxon>Malvoideae</taxon>
        <taxon>Gossypium</taxon>
    </lineage>
</organism>
<name>A0ABR0MZI7_GOSAR</name>
<sequence length="66" mass="7450">MVGASWMVPEQGWIKLNNDGVILVPNGSTSIGGVFRDHCARWISGFTMQTREESVFLEAPLKLREW</sequence>
<dbReference type="PANTHER" id="PTHR47723">
    <property type="entry name" value="OS05G0353850 PROTEIN"/>
    <property type="match status" value="1"/>
</dbReference>